<dbReference type="PROSITE" id="PS50526">
    <property type="entry name" value="RDRP_SSRNA_NEG_NONSEG"/>
    <property type="match status" value="1"/>
</dbReference>
<evidence type="ECO:0000256" key="6">
    <source>
        <dbReference type="ARBA" id="ARBA00022679"/>
    </source>
</evidence>
<dbReference type="GO" id="GO:0030430">
    <property type="term" value="C:host cell cytoplasm"/>
    <property type="evidence" value="ECO:0007669"/>
    <property type="project" value="UniProtKB-SubCell"/>
</dbReference>
<evidence type="ECO:0000256" key="9">
    <source>
        <dbReference type="ARBA" id="ARBA00022741"/>
    </source>
</evidence>
<comment type="catalytic activity">
    <reaction evidence="16">
        <text>a 5'-end triphospho-adenylyl-adenylyl-cytidylyl-adenosine in mRNA + GDP + H(+) = a 5'-end (5'-triphosphoguanosine)-adenylyl-adenylyl-cytidylyl-adenosine in mRNA + diphosphate</text>
        <dbReference type="Rhea" id="RHEA:65436"/>
        <dbReference type="Rhea" id="RHEA-COMP:16797"/>
        <dbReference type="Rhea" id="RHEA-COMP:16799"/>
        <dbReference type="ChEBI" id="CHEBI:15378"/>
        <dbReference type="ChEBI" id="CHEBI:33019"/>
        <dbReference type="ChEBI" id="CHEBI:58189"/>
        <dbReference type="ChEBI" id="CHEBI:156484"/>
        <dbReference type="ChEBI" id="CHEBI:156503"/>
        <dbReference type="EC" id="2.7.7.88"/>
    </reaction>
</comment>
<evidence type="ECO:0000256" key="18">
    <source>
        <dbReference type="ARBA" id="ARBA00030436"/>
    </source>
</evidence>
<comment type="subcellular location">
    <subcellularLocation>
        <location evidence="1">Host cytoplasm</location>
    </subcellularLocation>
    <subcellularLocation>
        <location evidence="2">Virion</location>
    </subcellularLocation>
</comment>
<keyword evidence="5" id="KW-0507">mRNA processing</keyword>
<accession>A0A9N7AB11</accession>
<sequence>MDTYEYLHEDEDISEIEQDDKLLCDLHLNSPLNIDEVRKILGEDMRYNMYHNNRLERSIKRGINIEKEMSERWSKENPTRVIIAGSLKAKIALSSVREDPEIWDEPEVERLLKALDVAFNKRGFKTLFGMLAEGQRKNVIRAPKGLLSTFKQVMSLALGVSEMLRGGSFPSQLEGSSISDGKFAGTLIQSLAKSYHIIYTDGTSVHILTEEEHYVTIWEDLLALLDIIGQRLSAFVSCCQAEIVNEDGYIPAEKHQAVISTFDKVLLRYGNKGYDLIGMFEAMCVGTLLQKNEDYINDPLLLISNMHSELIEMAREYNIDEEEIGDLFGAMYSELYEMNNEQLSNIFCEYRIWGHPYVDVRKGMEKIHKLGTKKKAISPYLPKYMCRIFKETILTGYHKKHGRYPAGIIDSLEGKESSYISECLRKNRPVERYQAGYTLEDWDDVELCEIFPIPSTYDLTHILNDKAISPRQQDIVRAVKEGIPLNRMEGRRGILAWLHGNTISCRDLLIEISLNGIEEDLCIIGMSEKEREIKIAARMFALMSETMRYYFVITEGLIADHILEYFPQITMKDSLNKLQKRLWTAGSAKGGHYDTNINIDFSKWNTNMRSELMTPLFHEMDKLFGLTNVISRTHEIFEKSLIYSCSGKYLPKIEGEKISEDAPMCYRGHLGGMEGLRQKGWTVGTVCLIEYVARVVVIRYNLMGQGDNQIIKLKMPEHKWIDYEWTREECAKEARSISDNFVTTLERTFSEVGLPIKPRECWRSHRLFMYGKAMLLDNKVLPQWLKKFLRSYALSNEGVLTIGGTIGTIASNCMSACASMKFPEMSYAMYIHMGVWTLRFLSRYHPFARITNLHTLDINFRLPGDRREKKSNTISFSQLCFVALMVPSIAGGSTNIPYTTYIMRGFPDPASEAYSWLKLLGDCGNPEIERISTNYYSYIVPTEILLDQLAMSPLSLNHVRVLAPIMSAKKESLEFIRREFQDTNNIVRCDKEIQELYSESRVLEKITTDPINPLLLHEIHELYPHTIMTDLISRVSSTSTIKKLSIKGSGTPIVKRIQKGEINFIGYLRWRCFQRAEIYSLCATNHVRHIRNIGWGREITGVTTPHPLECLNISCSDISDCKIEDDYIYILRDDRGGFSPYLGSSIKNKVQSVGEKTIRGEPLVKGVMRMASYANWMGLGENYKDLIRSFGELYGGRQVSLAIEKEYEAEGNFTGSMDHRFRTGTMSEGCFINYVPQVGTNIFLSTDNMLIYGRGNTNYTLHFQAMFCWTQLMAQRTSILHHGHAHIACNECVVPVSDAPMDINPAIDTIILEAGEKIRKILGVRDMREIRMHGEDRKIIDQFCDFALEEIKVKEKTLRLNVTIALSIKVSRELMSDSMEDGTEIGTEIVDLQKYPRIYGKKIYTDELMTYVALFCIIRGCMAKNLAADGESLYKVKRYVIDRLSHTSFQKMAGLGSLTIEQNIDNYKDYIFTHSGGSSYPVTTNEHMLGSISTLKRTIQRVGTMGHFLFPKSIDIPMIDFRSNDLAMYIIAVDLLKNKCMKMLEVYGEKRHMEDILNASCPKSHSITILRGLRPINISIDKMVKRIPAITCSPTDYIPLINVGNAYTYDMPLVFTLPVIARRRTMRGPISTSNKDYKEITMPTSSVYKWDEWLNAMVLTKFNVMLGDGTGTSSYTLAVNNPKCIIFPMALLEKKNITPQDLGALSPPISKWVKNVKNDAILHVRDDIDAPDFVPSLAGFLKKFDKKEVTIISDIEIGGGGISSKRVVKEIIGLGYRCYLKSYVAEFLKNDVLGETPLSLCRATYTRLGNVHYGELLLETVTGDKFLDPYDIVAEYDNFRIQYDDIAAREELKRTSTRYPYLQILSMNLTIRYLESLGWESTREMFLLDWLTLSMSLLSHINSHYEFAGEMGKHNRRITPRKRRCIERLFCILLLSTTDRNFTIEDLSKIKLLHKQKGIHPEYKYKKGLYVIEGNNGKLEKKDIMAANCIWNFRNRHGRRQRNVTGVAECLSDKSTELLGILGHCDVHEALFGTSSTFETGTTRSDRVNE</sequence>
<keyword evidence="15" id="KW-0511">Multifunctional enzyme</keyword>
<comment type="catalytic activity">
    <reaction evidence="20">
        <text>a 5'-end (5'-triphosphoguanosine)-adenylyl-adenylyl-cytidylyl-adenosine in mRNA + S-adenosyl-L-methionine = a 5'-end (5'-triphosphoguanosine)-(2'-O-methyladenylyl)-adenylyl-cytidylyl-adenosine in mRNA + S-adenosyl-L-homocysteine + H(+)</text>
        <dbReference type="Rhea" id="RHEA:65380"/>
        <dbReference type="Rhea" id="RHEA-COMP:16797"/>
        <dbReference type="Rhea" id="RHEA-COMP:16801"/>
        <dbReference type="ChEBI" id="CHEBI:15378"/>
        <dbReference type="ChEBI" id="CHEBI:57856"/>
        <dbReference type="ChEBI" id="CHEBI:59789"/>
        <dbReference type="ChEBI" id="CHEBI:156482"/>
        <dbReference type="ChEBI" id="CHEBI:156484"/>
    </reaction>
</comment>
<evidence type="ECO:0000256" key="22">
    <source>
        <dbReference type="ARBA" id="ARBA00048548"/>
    </source>
</evidence>
<keyword evidence="12" id="KW-0693">Viral RNA replication</keyword>
<evidence type="ECO:0000256" key="10">
    <source>
        <dbReference type="ARBA" id="ARBA00022840"/>
    </source>
</evidence>
<keyword evidence="4" id="KW-0696">RNA-directed RNA polymerase</keyword>
<evidence type="ECO:0000256" key="20">
    <source>
        <dbReference type="ARBA" id="ARBA00047332"/>
    </source>
</evidence>
<evidence type="ECO:0000256" key="15">
    <source>
        <dbReference type="ARBA" id="ARBA00023268"/>
    </source>
</evidence>
<evidence type="ECO:0000256" key="4">
    <source>
        <dbReference type="ARBA" id="ARBA00022484"/>
    </source>
</evidence>
<keyword evidence="9" id="KW-0547">Nucleotide-binding</keyword>
<dbReference type="EMBL" id="BK061731">
    <property type="protein sequence ID" value="DAZ90615.1"/>
    <property type="molecule type" value="Viral_cRNA"/>
</dbReference>
<reference evidence="24" key="1">
    <citation type="journal article" date="2022" name="bioRxiv">
        <title>Unlocking the hidden genetic diversity of varicosaviruses, the neglected plant rhabdoviruses.</title>
        <authorList>
            <person name="Bejerman N."/>
            <person name="Dietzgen R.G."/>
            <person name="Debat H."/>
        </authorList>
    </citation>
    <scope>NUCLEOTIDE SEQUENCE</scope>
</reference>
<evidence type="ECO:0000256" key="7">
    <source>
        <dbReference type="ARBA" id="ARBA00022691"/>
    </source>
</evidence>
<protein>
    <recommendedName>
        <fullName evidence="3">RNA-directed RNA polymerase</fullName>
        <ecNumber evidence="3">2.7.7.48</ecNumber>
    </recommendedName>
    <alternativeName>
        <fullName evidence="19">Replicase</fullName>
    </alternativeName>
    <alternativeName>
        <fullName evidence="18">Transcriptase</fullName>
    </alternativeName>
</protein>
<keyword evidence="7" id="KW-0949">S-adenosyl-L-methionine</keyword>
<keyword evidence="11" id="KW-0946">Virion</keyword>
<evidence type="ECO:0000256" key="1">
    <source>
        <dbReference type="ARBA" id="ARBA00004192"/>
    </source>
</evidence>
<dbReference type="Pfam" id="PF14318">
    <property type="entry name" value="Mononeg_mRNAcap"/>
    <property type="match status" value="1"/>
</dbReference>
<comment type="catalytic activity">
    <reaction evidence="22">
        <text>GTP + H2O = GDP + phosphate + H(+)</text>
        <dbReference type="Rhea" id="RHEA:19669"/>
        <dbReference type="ChEBI" id="CHEBI:15377"/>
        <dbReference type="ChEBI" id="CHEBI:15378"/>
        <dbReference type="ChEBI" id="CHEBI:37565"/>
        <dbReference type="ChEBI" id="CHEBI:43474"/>
        <dbReference type="ChEBI" id="CHEBI:58189"/>
    </reaction>
</comment>
<dbReference type="EC" id="2.7.7.48" evidence="3"/>
<keyword evidence="8" id="KW-0548">Nucleotidyltransferase</keyword>
<feature type="domain" description="RdRp catalytic" evidence="23">
    <location>
        <begin position="593"/>
        <end position="778"/>
    </location>
</feature>
<evidence type="ECO:0000256" key="8">
    <source>
        <dbReference type="ARBA" id="ARBA00022695"/>
    </source>
</evidence>
<proteinExistence type="predicted"/>
<keyword evidence="10" id="KW-0067">ATP-binding</keyword>
<evidence type="ECO:0000259" key="23">
    <source>
        <dbReference type="PROSITE" id="PS50526"/>
    </source>
</evidence>
<evidence type="ECO:0000256" key="12">
    <source>
        <dbReference type="ARBA" id="ARBA00022953"/>
    </source>
</evidence>
<name>A0A9N7AB11_9RHAB</name>
<keyword evidence="13" id="KW-0506">mRNA capping</keyword>
<organism evidence="24">
    <name type="scientific">Abies virus 1</name>
    <dbReference type="NCBI Taxonomy" id="2977948"/>
    <lineage>
        <taxon>Viruses</taxon>
        <taxon>Riboviria</taxon>
        <taxon>Orthornavirae</taxon>
        <taxon>Negarnaviricota</taxon>
        <taxon>Haploviricotina</taxon>
        <taxon>Monjiviricetes</taxon>
        <taxon>Mononegavirales</taxon>
        <taxon>Rhabdoviridae</taxon>
        <taxon>Betarhabdovirinae</taxon>
        <taxon>Alphagymnorhavirus</taxon>
        <taxon>Alphagymnorhavirus abietis</taxon>
    </lineage>
</organism>
<evidence type="ECO:0000256" key="14">
    <source>
        <dbReference type="ARBA" id="ARBA00023200"/>
    </source>
</evidence>
<evidence type="ECO:0000256" key="5">
    <source>
        <dbReference type="ARBA" id="ARBA00022664"/>
    </source>
</evidence>
<dbReference type="InterPro" id="IPR014023">
    <property type="entry name" value="Mononeg_RNA_pol_cat"/>
</dbReference>
<dbReference type="InterPro" id="IPR026890">
    <property type="entry name" value="Mononeg_mRNAcap"/>
</dbReference>
<keyword evidence="14" id="KW-1035">Host cytoplasm</keyword>
<evidence type="ECO:0000256" key="13">
    <source>
        <dbReference type="ARBA" id="ARBA00023042"/>
    </source>
</evidence>
<evidence type="ECO:0000256" key="17">
    <source>
        <dbReference type="ARBA" id="ARBA00024499"/>
    </source>
</evidence>
<evidence type="ECO:0000313" key="24">
    <source>
        <dbReference type="EMBL" id="DAZ90615.1"/>
    </source>
</evidence>
<dbReference type="GO" id="GO:0004482">
    <property type="term" value="F:mRNA 5'-cap (guanine-N7-)-methyltransferase activity"/>
    <property type="evidence" value="ECO:0007669"/>
    <property type="project" value="InterPro"/>
</dbReference>
<evidence type="ECO:0000256" key="3">
    <source>
        <dbReference type="ARBA" id="ARBA00012494"/>
    </source>
</evidence>
<dbReference type="GO" id="GO:0003968">
    <property type="term" value="F:RNA-directed RNA polymerase activity"/>
    <property type="evidence" value="ECO:0007669"/>
    <property type="project" value="UniProtKB-KW"/>
</dbReference>
<dbReference type="Pfam" id="PF00946">
    <property type="entry name" value="Mononeg_RNA_pol"/>
    <property type="match status" value="1"/>
</dbReference>
<dbReference type="GO" id="GO:0005524">
    <property type="term" value="F:ATP binding"/>
    <property type="evidence" value="ECO:0007669"/>
    <property type="project" value="UniProtKB-KW"/>
</dbReference>
<evidence type="ECO:0000256" key="16">
    <source>
        <dbReference type="ARBA" id="ARBA00024494"/>
    </source>
</evidence>
<comment type="catalytic activity">
    <reaction evidence="17">
        <text>a 5'-end (5'-triphosphoguanosine)-(2'-O-methyladenylyl)-adenylyl-cytidylyl-adenosine in mRNA + S-adenosyl-L-methionine = a 5'-end (N(7)-methyl 5'-triphosphoguanosine)-(2'-O-methyladenylyl)-adenylyl-cytidylyl-adenosine in mRNA + S-adenosyl-L-homocysteine</text>
        <dbReference type="Rhea" id="RHEA:65440"/>
        <dbReference type="Rhea" id="RHEA-COMP:16798"/>
        <dbReference type="Rhea" id="RHEA-COMP:16801"/>
        <dbReference type="ChEBI" id="CHEBI:57856"/>
        <dbReference type="ChEBI" id="CHEBI:59789"/>
        <dbReference type="ChEBI" id="CHEBI:156482"/>
        <dbReference type="ChEBI" id="CHEBI:156483"/>
    </reaction>
</comment>
<evidence type="ECO:0000256" key="2">
    <source>
        <dbReference type="ARBA" id="ARBA00004328"/>
    </source>
</evidence>
<keyword evidence="6" id="KW-0808">Transferase</keyword>
<evidence type="ECO:0000256" key="21">
    <source>
        <dbReference type="ARBA" id="ARBA00047370"/>
    </source>
</evidence>
<comment type="catalytic activity">
    <reaction evidence="21">
        <text>a 5'-end (5'-triphosphoguanosine)-adenylyl-adenylyl-cytidylyl-adenosine in mRNA + 2 S-adenosyl-L-methionine = a 5'-end (N(7)-methyl 5'-triphosphoguanosine)-(2'-O-methyladenylyl)-adenylyl-cytidylyl-adenosine in mRNA + 2 S-adenosyl-L-homocysteine + H(+)</text>
        <dbReference type="Rhea" id="RHEA:65376"/>
        <dbReference type="Rhea" id="RHEA-COMP:16797"/>
        <dbReference type="Rhea" id="RHEA-COMP:16798"/>
        <dbReference type="ChEBI" id="CHEBI:15378"/>
        <dbReference type="ChEBI" id="CHEBI:57856"/>
        <dbReference type="ChEBI" id="CHEBI:59789"/>
        <dbReference type="ChEBI" id="CHEBI:156483"/>
        <dbReference type="ChEBI" id="CHEBI:156484"/>
        <dbReference type="EC" id="2.1.1.375"/>
    </reaction>
</comment>
<evidence type="ECO:0000256" key="19">
    <source>
        <dbReference type="ARBA" id="ARBA00031012"/>
    </source>
</evidence>
<evidence type="ECO:0000256" key="11">
    <source>
        <dbReference type="ARBA" id="ARBA00022844"/>
    </source>
</evidence>
<dbReference type="GO" id="GO:0044423">
    <property type="term" value="C:virion component"/>
    <property type="evidence" value="ECO:0007669"/>
    <property type="project" value="UniProtKB-KW"/>
</dbReference>